<dbReference type="Proteomes" id="UP000328092">
    <property type="component" value="Unassembled WGS sequence"/>
</dbReference>
<feature type="transmembrane region" description="Helical" evidence="1">
    <location>
        <begin position="262"/>
        <end position="281"/>
    </location>
</feature>
<feature type="transmembrane region" description="Helical" evidence="1">
    <location>
        <begin position="186"/>
        <end position="204"/>
    </location>
</feature>
<feature type="transmembrane region" description="Helical" evidence="1">
    <location>
        <begin position="235"/>
        <end position="255"/>
    </location>
</feature>
<feature type="transmembrane region" description="Helical" evidence="1">
    <location>
        <begin position="327"/>
        <end position="345"/>
    </location>
</feature>
<dbReference type="InterPro" id="IPR032809">
    <property type="entry name" value="Put_HupE_UreJ"/>
</dbReference>
<sequence>MSARFALWTAFWLAIACCADVLAHVTTTGLVRIELSGDRLFYALSVALPEIPQASASMLNAAANRDRSAAEAVAEAARRSVTIDLGGARCRAGRVRIGGGGANETRATIEIGFTCDPGHGRLTVTEDWGGFLGEHYQSLGNIHMSNGERQVVFGETSRTAAIDIDRPVAPGWLDFVKLGVEHILTGYDHLLFLLALLAIARGFWSVVKIVTAFTLAHSVTLTLAALGFVRFPERIIEPLIAATIIWVALENLLVAAPDRRRWMWSFGFGLVHGLAFASALGELELKGAALLRALVGFNAGVEIGQLVFVVIALPLLTLMSQGRAAQLTPRIASIAAAAIGTYWLLERVLVG</sequence>
<gene>
    <name evidence="2" type="ORF">CI1B_36630</name>
</gene>
<dbReference type="OrthoDB" id="9808870at2"/>
<evidence type="ECO:0000256" key="1">
    <source>
        <dbReference type="SAM" id="Phobius"/>
    </source>
</evidence>
<keyword evidence="1" id="KW-1133">Transmembrane helix</keyword>
<keyword evidence="1" id="KW-0472">Membrane</keyword>
<accession>A0A508T9J3</accession>
<comment type="caution">
    <text evidence="2">The sequence shown here is derived from an EMBL/GenBank/DDBJ whole genome shotgun (WGS) entry which is preliminary data.</text>
</comment>
<feature type="transmembrane region" description="Helical" evidence="1">
    <location>
        <begin position="209"/>
        <end position="229"/>
    </location>
</feature>
<evidence type="ECO:0000313" key="3">
    <source>
        <dbReference type="Proteomes" id="UP000328092"/>
    </source>
</evidence>
<name>A0A508T9J3_9BRAD</name>
<dbReference type="RefSeq" id="WP_139860966.1">
    <property type="nucleotide sequence ID" value="NZ_CAADFC020000013.1"/>
</dbReference>
<evidence type="ECO:0008006" key="4">
    <source>
        <dbReference type="Google" id="ProtNLM"/>
    </source>
</evidence>
<evidence type="ECO:0000313" key="2">
    <source>
        <dbReference type="EMBL" id="VIO71479.1"/>
    </source>
</evidence>
<reference evidence="2" key="1">
    <citation type="submission" date="2019-02" db="EMBL/GenBank/DDBJ databases">
        <authorList>
            <person name="Pothier F.J."/>
        </authorList>
    </citation>
    <scope>NUCLEOTIDE SEQUENCE</scope>
    <source>
        <strain evidence="2">CI-1B</strain>
    </source>
</reference>
<keyword evidence="3" id="KW-1185">Reference proteome</keyword>
<dbReference type="PROSITE" id="PS51257">
    <property type="entry name" value="PROKAR_LIPOPROTEIN"/>
    <property type="match status" value="1"/>
</dbReference>
<feature type="transmembrane region" description="Helical" evidence="1">
    <location>
        <begin position="293"/>
        <end position="315"/>
    </location>
</feature>
<keyword evidence="1" id="KW-0812">Transmembrane</keyword>
<dbReference type="Pfam" id="PF13795">
    <property type="entry name" value="HupE_UreJ_2"/>
    <property type="match status" value="1"/>
</dbReference>
<organism evidence="2 3">
    <name type="scientific">Bradyrhizobium ivorense</name>
    <dbReference type="NCBI Taxonomy" id="2511166"/>
    <lineage>
        <taxon>Bacteria</taxon>
        <taxon>Pseudomonadati</taxon>
        <taxon>Pseudomonadota</taxon>
        <taxon>Alphaproteobacteria</taxon>
        <taxon>Hyphomicrobiales</taxon>
        <taxon>Nitrobacteraceae</taxon>
        <taxon>Bradyrhizobium</taxon>
    </lineage>
</organism>
<dbReference type="EMBL" id="CAADFC020000013">
    <property type="protein sequence ID" value="VIO71479.1"/>
    <property type="molecule type" value="Genomic_DNA"/>
</dbReference>
<proteinExistence type="predicted"/>
<protein>
    <recommendedName>
        <fullName evidence="4">HupE / UreJ protein</fullName>
    </recommendedName>
</protein>
<dbReference type="AlphaFoldDB" id="A0A508T9J3"/>